<evidence type="ECO:0000256" key="3">
    <source>
        <dbReference type="ARBA" id="ARBA00022630"/>
    </source>
</evidence>
<dbReference type="PROSITE" id="PS00624">
    <property type="entry name" value="GMC_OXRED_2"/>
    <property type="match status" value="1"/>
</dbReference>
<dbReference type="Proteomes" id="UP000752696">
    <property type="component" value="Unassembled WGS sequence"/>
</dbReference>
<dbReference type="EMBL" id="CAJDYZ010000004">
    <property type="protein sequence ID" value="CAD1468056.1"/>
    <property type="molecule type" value="Genomic_DNA"/>
</dbReference>
<evidence type="ECO:0000256" key="6">
    <source>
        <dbReference type="PIRSR" id="PIRSR000137-2"/>
    </source>
</evidence>
<comment type="caution">
    <text evidence="8">The sequence shown here is derived from an EMBL/GenBank/DDBJ whole genome shotgun (WGS) entry which is preliminary data.</text>
</comment>
<dbReference type="Gene3D" id="3.30.560.10">
    <property type="entry name" value="Glucose Oxidase, domain 3"/>
    <property type="match status" value="1"/>
</dbReference>
<feature type="non-terminal residue" evidence="8">
    <location>
        <position position="540"/>
    </location>
</feature>
<protein>
    <recommendedName>
        <fullName evidence="7">Glucose-methanol-choline oxidoreductase N-terminal domain-containing protein</fullName>
    </recommendedName>
</protein>
<dbReference type="OrthoDB" id="269227at2759"/>
<evidence type="ECO:0000256" key="2">
    <source>
        <dbReference type="ARBA" id="ARBA00010790"/>
    </source>
</evidence>
<keyword evidence="3" id="KW-0285">Flavoprotein</keyword>
<evidence type="ECO:0000313" key="9">
    <source>
        <dbReference type="Proteomes" id="UP000752696"/>
    </source>
</evidence>
<dbReference type="Gene3D" id="3.50.50.60">
    <property type="entry name" value="FAD/NAD(P)-binding domain"/>
    <property type="match status" value="1"/>
</dbReference>
<keyword evidence="4 6" id="KW-0274">FAD</keyword>
<dbReference type="InterPro" id="IPR007867">
    <property type="entry name" value="GMC_OxRtase_C"/>
</dbReference>
<dbReference type="InterPro" id="IPR036188">
    <property type="entry name" value="FAD/NAD-bd_sf"/>
</dbReference>
<feature type="non-terminal residue" evidence="8">
    <location>
        <position position="1"/>
    </location>
</feature>
<dbReference type="InterPro" id="IPR012132">
    <property type="entry name" value="GMC_OxRdtase"/>
</dbReference>
<organism evidence="8 9">
    <name type="scientific">Heterotrigona itama</name>
    <dbReference type="NCBI Taxonomy" id="395501"/>
    <lineage>
        <taxon>Eukaryota</taxon>
        <taxon>Metazoa</taxon>
        <taxon>Ecdysozoa</taxon>
        <taxon>Arthropoda</taxon>
        <taxon>Hexapoda</taxon>
        <taxon>Insecta</taxon>
        <taxon>Pterygota</taxon>
        <taxon>Neoptera</taxon>
        <taxon>Endopterygota</taxon>
        <taxon>Hymenoptera</taxon>
        <taxon>Apocrita</taxon>
        <taxon>Aculeata</taxon>
        <taxon>Apoidea</taxon>
        <taxon>Anthophila</taxon>
        <taxon>Apidae</taxon>
        <taxon>Heterotrigona</taxon>
    </lineage>
</organism>
<dbReference type="InterPro" id="IPR000172">
    <property type="entry name" value="GMC_OxRdtase_N"/>
</dbReference>
<feature type="domain" description="Glucose-methanol-choline oxidoreductase N-terminal" evidence="7">
    <location>
        <begin position="237"/>
        <end position="251"/>
    </location>
</feature>
<dbReference type="PIRSF" id="PIRSF000137">
    <property type="entry name" value="Alcohol_oxidase"/>
    <property type="match status" value="1"/>
</dbReference>
<reference evidence="8" key="1">
    <citation type="submission" date="2020-07" db="EMBL/GenBank/DDBJ databases">
        <authorList>
            <person name="Nazaruddin N."/>
        </authorList>
    </citation>
    <scope>NUCLEOTIDE SEQUENCE</scope>
</reference>
<dbReference type="PANTHER" id="PTHR11552:SF227">
    <property type="entry name" value="GLUCOSE DEHYDROGENASE [FAD, QUINONE]-LIKE PROTEIN"/>
    <property type="match status" value="1"/>
</dbReference>
<feature type="binding site" evidence="6">
    <location>
        <begin position="65"/>
        <end position="68"/>
    </location>
    <ligand>
        <name>FAD</name>
        <dbReference type="ChEBI" id="CHEBI:57692"/>
    </ligand>
</feature>
<comment type="similarity">
    <text evidence="2">Belongs to the GMC oxidoreductase family.</text>
</comment>
<dbReference type="SUPFAM" id="SSF51905">
    <property type="entry name" value="FAD/NAD(P)-binding domain"/>
    <property type="match status" value="1"/>
</dbReference>
<dbReference type="AlphaFoldDB" id="A0A6V7GSP8"/>
<dbReference type="InterPro" id="IPR027424">
    <property type="entry name" value="Glucose_Oxidase_domain_2"/>
</dbReference>
<evidence type="ECO:0000256" key="5">
    <source>
        <dbReference type="ARBA" id="ARBA00023002"/>
    </source>
</evidence>
<dbReference type="PANTHER" id="PTHR11552">
    <property type="entry name" value="GLUCOSE-METHANOL-CHOLINE GMC OXIDOREDUCTASE"/>
    <property type="match status" value="1"/>
</dbReference>
<sequence>MSLILWIRYCSYRCIIEICNQFTTNKKWKIILLFHCSRVLLKFLVFGRFIKKKFIILFGGSSTINYMVYVRGNRKDYDGWADARNRGWSYEEVLPYFLKSENNMDPEIVEDSPQYHNQNGYQSVQQFPYTDINVEILLNAWQELGYKLVDINAENQLDVMKLQTTSANGTRQSTNSAFIRPIRHKRSNLTVKTETYVTKLLVDHEKKRVIGVEYASGNNQTKLNTVFAKKEVIVSAGSINSPKILMLSGIGPREELNKHGINVISDLSVGRNLQDHVSTYGSVIALNFTSTSENNSMKEEDIFYYEKTHRGPLSATGTTSFSVFLQTPFEHENGVPDVQLLFMGSDKEDFLKYPEESIEIDVESFSYYNAISILPLLLSPKSRGFILLNESDPLWEAPLIYPGYFTSNSDLDVLVEGLEIALKLLGTESFKKNDFRLIDNPLPACRQFEFGERNYWKCVMMEYTTTIFHPVGTCKMGPKSDPDAVVDERLKITLELHEYLQSTNYVTDDITLTTIMNVILTVHSDNKEGRCNINRSSYRL</sequence>
<dbReference type="Pfam" id="PF05199">
    <property type="entry name" value="GMC_oxred_C"/>
    <property type="match status" value="1"/>
</dbReference>
<evidence type="ECO:0000256" key="4">
    <source>
        <dbReference type="ARBA" id="ARBA00022827"/>
    </source>
</evidence>
<accession>A0A6V7GSP8</accession>
<dbReference type="Gene3D" id="4.10.450.10">
    <property type="entry name" value="Glucose Oxidase, domain 2"/>
    <property type="match status" value="1"/>
</dbReference>
<keyword evidence="5" id="KW-0560">Oxidoreductase</keyword>
<feature type="binding site" evidence="6">
    <location>
        <position position="197"/>
    </location>
    <ligand>
        <name>FAD</name>
        <dbReference type="ChEBI" id="CHEBI:57692"/>
    </ligand>
</feature>
<comment type="cofactor">
    <cofactor evidence="1 6">
        <name>FAD</name>
        <dbReference type="ChEBI" id="CHEBI:57692"/>
    </cofactor>
</comment>
<dbReference type="SUPFAM" id="SSF54373">
    <property type="entry name" value="FAD-linked reductases, C-terminal domain"/>
    <property type="match status" value="1"/>
</dbReference>
<keyword evidence="9" id="KW-1185">Reference proteome</keyword>
<dbReference type="GO" id="GO:0016614">
    <property type="term" value="F:oxidoreductase activity, acting on CH-OH group of donors"/>
    <property type="evidence" value="ECO:0007669"/>
    <property type="project" value="InterPro"/>
</dbReference>
<dbReference type="GO" id="GO:0050660">
    <property type="term" value="F:flavin adenine dinucleotide binding"/>
    <property type="evidence" value="ECO:0007669"/>
    <property type="project" value="InterPro"/>
</dbReference>
<evidence type="ECO:0000256" key="1">
    <source>
        <dbReference type="ARBA" id="ARBA00001974"/>
    </source>
</evidence>
<proteinExistence type="inferred from homology"/>
<name>A0A6V7GSP8_9HYME</name>
<evidence type="ECO:0000259" key="7">
    <source>
        <dbReference type="PROSITE" id="PS00624"/>
    </source>
</evidence>
<gene>
    <name evidence="8" type="ORF">MHI_LOCUS14</name>
</gene>
<dbReference type="Pfam" id="PF00732">
    <property type="entry name" value="GMC_oxred_N"/>
    <property type="match status" value="1"/>
</dbReference>
<evidence type="ECO:0000313" key="8">
    <source>
        <dbReference type="EMBL" id="CAD1468056.1"/>
    </source>
</evidence>